<comment type="caution">
    <text evidence="3">The sequence shown here is derived from an EMBL/GenBank/DDBJ whole genome shotgun (WGS) entry which is preliminary data.</text>
</comment>
<dbReference type="GO" id="GO:0016491">
    <property type="term" value="F:oxidoreductase activity"/>
    <property type="evidence" value="ECO:0007669"/>
    <property type="project" value="UniProtKB-KW"/>
</dbReference>
<reference evidence="3" key="1">
    <citation type="submission" date="2022-09" db="EMBL/GenBank/DDBJ databases">
        <title>Rhodovastum sp. nov. RN2-1 isolated from soil in Seongnam, South Korea.</title>
        <authorList>
            <person name="Le N.T."/>
        </authorList>
    </citation>
    <scope>NUCLEOTIDE SEQUENCE</scope>
    <source>
        <strain evidence="3">RN2-1</strain>
    </source>
</reference>
<dbReference type="AlphaFoldDB" id="A0AA41YMF1"/>
<organism evidence="3 4">
    <name type="scientific">Limobrevibacterium gyesilva</name>
    <dbReference type="NCBI Taxonomy" id="2991712"/>
    <lineage>
        <taxon>Bacteria</taxon>
        <taxon>Pseudomonadati</taxon>
        <taxon>Pseudomonadota</taxon>
        <taxon>Alphaproteobacteria</taxon>
        <taxon>Acetobacterales</taxon>
        <taxon>Acetobacteraceae</taxon>
        <taxon>Limobrevibacterium</taxon>
    </lineage>
</organism>
<dbReference type="PANTHER" id="PTHR13847">
    <property type="entry name" value="SARCOSINE DEHYDROGENASE-RELATED"/>
    <property type="match status" value="1"/>
</dbReference>
<dbReference type="InterPro" id="IPR036188">
    <property type="entry name" value="FAD/NAD-bd_sf"/>
</dbReference>
<accession>A0AA41YMF1</accession>
<proteinExistence type="predicted"/>
<dbReference type="EMBL" id="JAPDNT010000004">
    <property type="protein sequence ID" value="MCW3474673.1"/>
    <property type="molecule type" value="Genomic_DNA"/>
</dbReference>
<gene>
    <name evidence="3" type="ORF">OL599_08745</name>
</gene>
<dbReference type="Gene3D" id="3.50.50.60">
    <property type="entry name" value="FAD/NAD(P)-binding domain"/>
    <property type="match status" value="1"/>
</dbReference>
<evidence type="ECO:0000259" key="2">
    <source>
        <dbReference type="Pfam" id="PF01266"/>
    </source>
</evidence>
<dbReference type="GO" id="GO:0005737">
    <property type="term" value="C:cytoplasm"/>
    <property type="evidence" value="ECO:0007669"/>
    <property type="project" value="TreeGrafter"/>
</dbReference>
<dbReference type="Pfam" id="PF01266">
    <property type="entry name" value="DAO"/>
    <property type="match status" value="1"/>
</dbReference>
<protein>
    <submittedName>
        <fullName evidence="3">FAD-binding oxidoreductase</fullName>
    </submittedName>
</protein>
<sequence>MSRPENIFAPGYVEHPYWWDAAPPAPTGATIPDDAEVLVIGGGIAGLATALELGRNGQRAVVLDRAMIGWGASTRNGGALSGSGSLGRAKADLQKAVDPEILRAMLDEAEASFEDYEELVRREGIDCHYRRCGRFVGAHAPAAMETLKRRADMLNRDGGNQAEIVPRTRLADELATDRYHGGLIIERAGSVHPGEYVRGLAAAAARHGAILCGGVTVESYVREADGGFRVKTSRGTIRARALMVATNGYTGAATPWHRRRLVPVSSYMIATEALGADRVRRLLPKLRVYGDTKKVLYYFRPSPDGERILFGGRASFVDADVKRAGLRLHQFLTHLLPDLAGTRITHAWKGNVAFALDLLPHVGQKDGVHFALGCNGSGVVTMTHLGRQAAHQILGDANRPSAFSRLPFPTMPLYNGTPWFMPLIGTYYKLRDRLDGWRQP</sequence>
<evidence type="ECO:0000256" key="1">
    <source>
        <dbReference type="ARBA" id="ARBA00023002"/>
    </source>
</evidence>
<feature type="domain" description="FAD dependent oxidoreductase" evidence="2">
    <location>
        <begin position="37"/>
        <end position="391"/>
    </location>
</feature>
<evidence type="ECO:0000313" key="4">
    <source>
        <dbReference type="Proteomes" id="UP001165679"/>
    </source>
</evidence>
<evidence type="ECO:0000313" key="3">
    <source>
        <dbReference type="EMBL" id="MCW3474673.1"/>
    </source>
</evidence>
<keyword evidence="4" id="KW-1185">Reference proteome</keyword>
<dbReference type="PANTHER" id="PTHR13847:SF281">
    <property type="entry name" value="FAD DEPENDENT OXIDOREDUCTASE DOMAIN-CONTAINING PROTEIN"/>
    <property type="match status" value="1"/>
</dbReference>
<dbReference type="Proteomes" id="UP001165679">
    <property type="component" value="Unassembled WGS sequence"/>
</dbReference>
<dbReference type="SUPFAM" id="SSF51905">
    <property type="entry name" value="FAD/NAD(P)-binding domain"/>
    <property type="match status" value="1"/>
</dbReference>
<dbReference type="Gene3D" id="3.30.9.10">
    <property type="entry name" value="D-Amino Acid Oxidase, subunit A, domain 2"/>
    <property type="match status" value="1"/>
</dbReference>
<name>A0AA41YMF1_9PROT</name>
<keyword evidence="1" id="KW-0560">Oxidoreductase</keyword>
<reference evidence="3" key="2">
    <citation type="submission" date="2022-10" db="EMBL/GenBank/DDBJ databases">
        <authorList>
            <person name="Trinh H.N."/>
        </authorList>
    </citation>
    <scope>NUCLEOTIDE SEQUENCE</scope>
    <source>
        <strain evidence="3">RN2-1</strain>
    </source>
</reference>
<dbReference type="InterPro" id="IPR006076">
    <property type="entry name" value="FAD-dep_OxRdtase"/>
</dbReference>